<gene>
    <name evidence="2" type="ORF">SAMN05216223_10718</name>
</gene>
<protein>
    <recommendedName>
        <fullName evidence="4">Sporulation and spore germination</fullName>
    </recommendedName>
</protein>
<evidence type="ECO:0000313" key="3">
    <source>
        <dbReference type="Proteomes" id="UP000236754"/>
    </source>
</evidence>
<evidence type="ECO:0000313" key="2">
    <source>
        <dbReference type="EMBL" id="SEG61633.1"/>
    </source>
</evidence>
<dbReference type="RefSeq" id="WP_200823298.1">
    <property type="nucleotide sequence ID" value="NZ_FNVU01000007.1"/>
</dbReference>
<evidence type="ECO:0000256" key="1">
    <source>
        <dbReference type="SAM" id="MobiDB-lite"/>
    </source>
</evidence>
<dbReference type="EMBL" id="FNVU01000007">
    <property type="protein sequence ID" value="SEG61633.1"/>
    <property type="molecule type" value="Genomic_DNA"/>
</dbReference>
<reference evidence="2 3" key="1">
    <citation type="submission" date="2016-10" db="EMBL/GenBank/DDBJ databases">
        <authorList>
            <person name="de Groot N.N."/>
        </authorList>
    </citation>
    <scope>NUCLEOTIDE SEQUENCE [LARGE SCALE GENOMIC DNA]</scope>
    <source>
        <strain evidence="2 3">CGMCC 4.2023</strain>
    </source>
</reference>
<evidence type="ECO:0008006" key="4">
    <source>
        <dbReference type="Google" id="ProtNLM"/>
    </source>
</evidence>
<organism evidence="2 3">
    <name type="scientific">Actinacidiphila yanglinensis</name>
    <dbReference type="NCBI Taxonomy" id="310779"/>
    <lineage>
        <taxon>Bacteria</taxon>
        <taxon>Bacillati</taxon>
        <taxon>Actinomycetota</taxon>
        <taxon>Actinomycetes</taxon>
        <taxon>Kitasatosporales</taxon>
        <taxon>Streptomycetaceae</taxon>
        <taxon>Actinacidiphila</taxon>
    </lineage>
</organism>
<keyword evidence="3" id="KW-1185">Reference proteome</keyword>
<dbReference type="Proteomes" id="UP000236754">
    <property type="component" value="Unassembled WGS sequence"/>
</dbReference>
<accession>A0A1H6BLT4</accession>
<sequence>MTARNAPAGGRGPGGRRVRPGGGGRGPRRSAAVLAASCAVLVTLAGCGIRSTTVPVDDGAAPSRVACAPPKAPSATSPDMVVHRVYLVCNTQVAPVSRTTEVRDGRINRLGEVRTLLSQLQISPRATETKDGFSTAVPGFLQIDGPVKGDRADALRLNEPLDELPSFALAQIVCTLAADSAVAPDGKVVLGGPAPDGKLRGYGCTSDLLTGTDEADMTGMPLS</sequence>
<dbReference type="AlphaFoldDB" id="A0A1H6BLT4"/>
<proteinExistence type="predicted"/>
<name>A0A1H6BLT4_9ACTN</name>
<feature type="region of interest" description="Disordered" evidence="1">
    <location>
        <begin position="1"/>
        <end position="29"/>
    </location>
</feature>